<dbReference type="Pfam" id="PF23368">
    <property type="entry name" value="DUF7092"/>
    <property type="match status" value="1"/>
</dbReference>
<proteinExistence type="inferred from homology"/>
<evidence type="ECO:0000256" key="7">
    <source>
        <dbReference type="SAM" id="MobiDB-lite"/>
    </source>
</evidence>
<dbReference type="PANTHER" id="PTHR22726">
    <property type="entry name" value="METALLOENDOPEPTIDASE OMA1"/>
    <property type="match status" value="1"/>
</dbReference>
<evidence type="ECO:0000313" key="11">
    <source>
        <dbReference type="EMBL" id="PND35444.1"/>
    </source>
</evidence>
<keyword evidence="8" id="KW-1133">Transmembrane helix</keyword>
<evidence type="ECO:0000256" key="8">
    <source>
        <dbReference type="SAM" id="Phobius"/>
    </source>
</evidence>
<dbReference type="Gene3D" id="3.30.2010.10">
    <property type="entry name" value="Metalloproteases ('zincins'), catalytic domain"/>
    <property type="match status" value="1"/>
</dbReference>
<comment type="similarity">
    <text evidence="6">Belongs to the peptidase M48 family.</text>
</comment>
<reference evidence="11 12" key="1">
    <citation type="submission" date="2018-01" db="EMBL/GenBank/DDBJ databases">
        <title>The draft genome of an aniline degradation strain ANB-1.</title>
        <authorList>
            <person name="Zhang L."/>
            <person name="Jiang J."/>
        </authorList>
    </citation>
    <scope>NUCLEOTIDE SEQUENCE [LARGE SCALE GENOMIC DNA]</scope>
    <source>
        <strain evidence="11 12">ANB-1</strain>
    </source>
</reference>
<dbReference type="InterPro" id="IPR051156">
    <property type="entry name" value="Mito/Outer_Membr_Metalloprot"/>
</dbReference>
<accession>A0A2N8KPR4</accession>
<comment type="caution">
    <text evidence="11">The sequence shown here is derived from an EMBL/GenBank/DDBJ whole genome shotgun (WGS) entry which is preliminary data.</text>
</comment>
<protein>
    <submittedName>
        <fullName evidence="11">Uncharacterized protein</fullName>
    </submittedName>
</protein>
<keyword evidence="4 6" id="KW-0862">Zinc</keyword>
<keyword evidence="1 6" id="KW-0645">Protease</keyword>
<evidence type="ECO:0000256" key="1">
    <source>
        <dbReference type="ARBA" id="ARBA00022670"/>
    </source>
</evidence>
<dbReference type="GO" id="GO:0046872">
    <property type="term" value="F:metal ion binding"/>
    <property type="evidence" value="ECO:0007669"/>
    <property type="project" value="UniProtKB-KW"/>
</dbReference>
<dbReference type="InterPro" id="IPR055518">
    <property type="entry name" value="DUF7092"/>
</dbReference>
<gene>
    <name evidence="11" type="ORF">C1I89_03490</name>
</gene>
<evidence type="ECO:0000256" key="6">
    <source>
        <dbReference type="RuleBase" id="RU003983"/>
    </source>
</evidence>
<feature type="region of interest" description="Disordered" evidence="7">
    <location>
        <begin position="322"/>
        <end position="343"/>
    </location>
</feature>
<evidence type="ECO:0000259" key="9">
    <source>
        <dbReference type="Pfam" id="PF01435"/>
    </source>
</evidence>
<evidence type="ECO:0000313" key="12">
    <source>
        <dbReference type="Proteomes" id="UP000235994"/>
    </source>
</evidence>
<organism evidence="11 12">
    <name type="scientific">Achromobacter pulmonis</name>
    <dbReference type="NCBI Taxonomy" id="1389932"/>
    <lineage>
        <taxon>Bacteria</taxon>
        <taxon>Pseudomonadati</taxon>
        <taxon>Pseudomonadota</taxon>
        <taxon>Betaproteobacteria</taxon>
        <taxon>Burkholderiales</taxon>
        <taxon>Alcaligenaceae</taxon>
        <taxon>Achromobacter</taxon>
    </lineage>
</organism>
<evidence type="ECO:0000256" key="3">
    <source>
        <dbReference type="ARBA" id="ARBA00022801"/>
    </source>
</evidence>
<feature type="domain" description="DUF7092" evidence="10">
    <location>
        <begin position="12"/>
        <end position="88"/>
    </location>
</feature>
<dbReference type="GO" id="GO:0016020">
    <property type="term" value="C:membrane"/>
    <property type="evidence" value="ECO:0007669"/>
    <property type="project" value="TreeGrafter"/>
</dbReference>
<name>A0A2N8KPR4_9BURK</name>
<keyword evidence="8" id="KW-0472">Membrane</keyword>
<feature type="compositionally biased region" description="Basic and acidic residues" evidence="7">
    <location>
        <begin position="332"/>
        <end position="343"/>
    </location>
</feature>
<comment type="cofactor">
    <cofactor evidence="6">
        <name>Zn(2+)</name>
        <dbReference type="ChEBI" id="CHEBI:29105"/>
    </cofactor>
    <text evidence="6">Binds 1 zinc ion per subunit.</text>
</comment>
<dbReference type="AlphaFoldDB" id="A0A2N8KPR4"/>
<dbReference type="GO" id="GO:0004222">
    <property type="term" value="F:metalloendopeptidase activity"/>
    <property type="evidence" value="ECO:0007669"/>
    <property type="project" value="InterPro"/>
</dbReference>
<feature type="domain" description="Peptidase M48" evidence="9">
    <location>
        <begin position="199"/>
        <end position="342"/>
    </location>
</feature>
<dbReference type="CDD" id="cd07332">
    <property type="entry name" value="M48C_Oma1_like"/>
    <property type="match status" value="1"/>
</dbReference>
<dbReference type="PANTHER" id="PTHR22726:SF1">
    <property type="entry name" value="METALLOENDOPEPTIDASE OMA1, MITOCHONDRIAL"/>
    <property type="match status" value="1"/>
</dbReference>
<keyword evidence="12" id="KW-1185">Reference proteome</keyword>
<dbReference type="Proteomes" id="UP000235994">
    <property type="component" value="Unassembled WGS sequence"/>
</dbReference>
<keyword evidence="3 6" id="KW-0378">Hydrolase</keyword>
<keyword evidence="8" id="KW-0812">Transmembrane</keyword>
<evidence type="ECO:0000259" key="10">
    <source>
        <dbReference type="Pfam" id="PF23368"/>
    </source>
</evidence>
<keyword evidence="5 6" id="KW-0482">Metalloprotease</keyword>
<sequence length="343" mass="36222">MAARPCSDPGPVRGRLFESGAAAHRPATLTRQADGSLLLNDGGTPRVLAPSALRWSSRIADTARRATLPGGAVFETFDNDRVDALSRRGPGLLHRLERLGTLRLTLTAALALVAVLIGLRWAVPWLGDAASRFVPRAAEARIGAALLDTLDRLSFQHSDLPVATRQAIEAEFNDLSVHASAPPGSLGLIFRRGGKLVGANALALPGGQVVVTDELVALAPRPADLAGVLAHEISHVEYRHGMRRLGRLAGLSVVLMLMTGDGVGAVYDLGTLGAGLLDLGYSRGFEREADARGAALMRRAGKNPDTLALMLERLSAASGEGLPGWLSSHPPTQERVDAIRARR</sequence>
<dbReference type="GO" id="GO:0051603">
    <property type="term" value="P:proteolysis involved in protein catabolic process"/>
    <property type="evidence" value="ECO:0007669"/>
    <property type="project" value="TreeGrafter"/>
</dbReference>
<dbReference type="InterPro" id="IPR001915">
    <property type="entry name" value="Peptidase_M48"/>
</dbReference>
<feature type="transmembrane region" description="Helical" evidence="8">
    <location>
        <begin position="104"/>
        <end position="123"/>
    </location>
</feature>
<evidence type="ECO:0000256" key="2">
    <source>
        <dbReference type="ARBA" id="ARBA00022723"/>
    </source>
</evidence>
<dbReference type="Pfam" id="PF01435">
    <property type="entry name" value="Peptidase_M48"/>
    <property type="match status" value="1"/>
</dbReference>
<keyword evidence="2" id="KW-0479">Metal-binding</keyword>
<evidence type="ECO:0000256" key="5">
    <source>
        <dbReference type="ARBA" id="ARBA00023049"/>
    </source>
</evidence>
<dbReference type="EMBL" id="POQS01000001">
    <property type="protein sequence ID" value="PND35444.1"/>
    <property type="molecule type" value="Genomic_DNA"/>
</dbReference>
<evidence type="ECO:0000256" key="4">
    <source>
        <dbReference type="ARBA" id="ARBA00022833"/>
    </source>
</evidence>